<name>A0A4Y1RKA2_PRUDU</name>
<dbReference type="SUPFAM" id="SSF52166">
    <property type="entry name" value="Ribosomal protein L4"/>
    <property type="match status" value="1"/>
</dbReference>
<feature type="region of interest" description="Disordered" evidence="8">
    <location>
        <begin position="130"/>
        <end position="168"/>
    </location>
</feature>
<keyword evidence="5" id="KW-0687">Ribonucleoprotein</keyword>
<protein>
    <recommendedName>
        <fullName evidence="6">Large ribosomal subunit protein uL4c</fullName>
    </recommendedName>
    <alternativeName>
        <fullName evidence="7">50S ribosomal protein L4, chloroplastic</fullName>
    </alternativeName>
</protein>
<dbReference type="GO" id="GO:0005840">
    <property type="term" value="C:ribosome"/>
    <property type="evidence" value="ECO:0007669"/>
    <property type="project" value="UniProtKB-KW"/>
</dbReference>
<evidence type="ECO:0000313" key="9">
    <source>
        <dbReference type="EMBL" id="BBH04674.1"/>
    </source>
</evidence>
<evidence type="ECO:0000256" key="3">
    <source>
        <dbReference type="ARBA" id="ARBA00022884"/>
    </source>
</evidence>
<dbReference type="GO" id="GO:0019843">
    <property type="term" value="F:rRNA binding"/>
    <property type="evidence" value="ECO:0007669"/>
    <property type="project" value="UniProtKB-KW"/>
</dbReference>
<dbReference type="InterPro" id="IPR013005">
    <property type="entry name" value="Ribosomal_uL4-like"/>
</dbReference>
<dbReference type="EMBL" id="AP019302">
    <property type="protein sequence ID" value="BBH04674.1"/>
    <property type="molecule type" value="Genomic_DNA"/>
</dbReference>
<evidence type="ECO:0000256" key="1">
    <source>
        <dbReference type="ARBA" id="ARBA00010528"/>
    </source>
</evidence>
<evidence type="ECO:0000256" key="7">
    <source>
        <dbReference type="ARBA" id="ARBA00035387"/>
    </source>
</evidence>
<dbReference type="InterPro" id="IPR023574">
    <property type="entry name" value="Ribosomal_uL4_dom_sf"/>
</dbReference>
<dbReference type="GO" id="GO:0003735">
    <property type="term" value="F:structural constituent of ribosome"/>
    <property type="evidence" value="ECO:0007669"/>
    <property type="project" value="InterPro"/>
</dbReference>
<feature type="region of interest" description="Disordered" evidence="8">
    <location>
        <begin position="292"/>
        <end position="330"/>
    </location>
</feature>
<dbReference type="GO" id="GO:0006412">
    <property type="term" value="P:translation"/>
    <property type="evidence" value="ECO:0007669"/>
    <property type="project" value="InterPro"/>
</dbReference>
<sequence>QSHQRIGSGAVRLDNKFTHSHKKKKTSSLSHTLDNGGLCNASISLLLHLLNFPHFLFSQTLSTLTPNNSLKTPKPLTISSELATLPVLSFTGDKVGETFLDLKAALPDTARAVVHRAIITDLQNKRRGTASTLTRAEVRGGGRKPYPQKKTGRARQGSTRTPLRPGGGVVFGPKPRDWSIKINRKEKRLAISTAVASAAENTIVVEDFSDEFEKPKTKEFIAAMKRWGLDPNEKTTFLMREVADNVRLSSRNIGTLKMLTPRTLNLFDILNADKLILTPEIVDYLNARYGLNYEGDDEDEEGAEEEDEEGGEGGSEVQGTVSEESSDAAE</sequence>
<evidence type="ECO:0000256" key="6">
    <source>
        <dbReference type="ARBA" id="ARBA00035208"/>
    </source>
</evidence>
<comment type="similarity">
    <text evidence="1">Belongs to the universal ribosomal protein uL4 family.</text>
</comment>
<dbReference type="InterPro" id="IPR002136">
    <property type="entry name" value="Ribosomal_uL4"/>
</dbReference>
<dbReference type="GO" id="GO:1990904">
    <property type="term" value="C:ribonucleoprotein complex"/>
    <property type="evidence" value="ECO:0007669"/>
    <property type="project" value="UniProtKB-KW"/>
</dbReference>
<keyword evidence="2" id="KW-0699">rRNA-binding</keyword>
<gene>
    <name evidence="9" type="ORF">Prudu_015875</name>
</gene>
<evidence type="ECO:0000256" key="8">
    <source>
        <dbReference type="SAM" id="MobiDB-lite"/>
    </source>
</evidence>
<dbReference type="NCBIfam" id="TIGR03953">
    <property type="entry name" value="rplD_bact"/>
    <property type="match status" value="1"/>
</dbReference>
<feature type="compositionally biased region" description="Acidic residues" evidence="8">
    <location>
        <begin position="294"/>
        <end position="311"/>
    </location>
</feature>
<evidence type="ECO:0000256" key="2">
    <source>
        <dbReference type="ARBA" id="ARBA00022730"/>
    </source>
</evidence>
<dbReference type="HAMAP" id="MF_01328_B">
    <property type="entry name" value="Ribosomal_uL4_B"/>
    <property type="match status" value="1"/>
</dbReference>
<keyword evidence="3" id="KW-0694">RNA-binding</keyword>
<dbReference type="AlphaFoldDB" id="A0A4Y1RKA2"/>
<dbReference type="Gene3D" id="3.40.1370.10">
    <property type="match status" value="1"/>
</dbReference>
<feature type="non-terminal residue" evidence="9">
    <location>
        <position position="1"/>
    </location>
</feature>
<accession>A0A4Y1RKA2</accession>
<evidence type="ECO:0000256" key="4">
    <source>
        <dbReference type="ARBA" id="ARBA00022980"/>
    </source>
</evidence>
<proteinExistence type="inferred from homology"/>
<dbReference type="FunFam" id="3.40.1370.10:FF:000012">
    <property type="entry name" value="50S ribosomal protein L4"/>
    <property type="match status" value="1"/>
</dbReference>
<organism evidence="9">
    <name type="scientific">Prunus dulcis</name>
    <name type="common">Almond</name>
    <name type="synonym">Amygdalus dulcis</name>
    <dbReference type="NCBI Taxonomy" id="3755"/>
    <lineage>
        <taxon>Eukaryota</taxon>
        <taxon>Viridiplantae</taxon>
        <taxon>Streptophyta</taxon>
        <taxon>Embryophyta</taxon>
        <taxon>Tracheophyta</taxon>
        <taxon>Spermatophyta</taxon>
        <taxon>Magnoliopsida</taxon>
        <taxon>eudicotyledons</taxon>
        <taxon>Gunneridae</taxon>
        <taxon>Pentapetalae</taxon>
        <taxon>rosids</taxon>
        <taxon>fabids</taxon>
        <taxon>Rosales</taxon>
        <taxon>Rosaceae</taxon>
        <taxon>Amygdaloideae</taxon>
        <taxon>Amygdaleae</taxon>
        <taxon>Prunus</taxon>
    </lineage>
</organism>
<dbReference type="Pfam" id="PF00573">
    <property type="entry name" value="Ribosomal_L4"/>
    <property type="match status" value="1"/>
</dbReference>
<reference evidence="9" key="1">
    <citation type="journal article" date="2019" name="Science">
        <title>Mutation of a bHLH transcription factor allowed almond domestication.</title>
        <authorList>
            <person name="Sanchez-Perez R."/>
            <person name="Pavan S."/>
            <person name="Mazzeo R."/>
            <person name="Moldovan C."/>
            <person name="Aiese Cigliano R."/>
            <person name="Del Cueto J."/>
            <person name="Ricciardi F."/>
            <person name="Lotti C."/>
            <person name="Ricciardi L."/>
            <person name="Dicenta F."/>
            <person name="Lopez-Marques R.L."/>
            <person name="Lindberg Moller B."/>
        </authorList>
    </citation>
    <scope>NUCLEOTIDE SEQUENCE</scope>
</reference>
<dbReference type="PANTHER" id="PTHR10746:SF17">
    <property type="entry name" value="LARGE RIBOSOMAL SUBUNIT PROTEIN UL4C"/>
    <property type="match status" value="1"/>
</dbReference>
<evidence type="ECO:0000256" key="5">
    <source>
        <dbReference type="ARBA" id="ARBA00023274"/>
    </source>
</evidence>
<dbReference type="PANTHER" id="PTHR10746">
    <property type="entry name" value="50S RIBOSOMAL PROTEIN L4"/>
    <property type="match status" value="1"/>
</dbReference>
<keyword evidence="4 9" id="KW-0689">Ribosomal protein</keyword>